<dbReference type="PANTHER" id="PTHR24322:SF736">
    <property type="entry name" value="RETINOL DEHYDROGENASE 10"/>
    <property type="match status" value="1"/>
</dbReference>
<accession>A0ABR4HD69</accession>
<organism evidence="4 5">
    <name type="scientific">Aspergillus granulosus</name>
    <dbReference type="NCBI Taxonomy" id="176169"/>
    <lineage>
        <taxon>Eukaryota</taxon>
        <taxon>Fungi</taxon>
        <taxon>Dikarya</taxon>
        <taxon>Ascomycota</taxon>
        <taxon>Pezizomycotina</taxon>
        <taxon>Eurotiomycetes</taxon>
        <taxon>Eurotiomycetidae</taxon>
        <taxon>Eurotiales</taxon>
        <taxon>Aspergillaceae</taxon>
        <taxon>Aspergillus</taxon>
        <taxon>Aspergillus subgen. Nidulantes</taxon>
    </lineage>
</organism>
<dbReference type="Gene3D" id="3.40.50.720">
    <property type="entry name" value="NAD(P)-binding Rossmann-like Domain"/>
    <property type="match status" value="1"/>
</dbReference>
<comment type="caution">
    <text evidence="4">The sequence shown here is derived from an EMBL/GenBank/DDBJ whole genome shotgun (WGS) entry which is preliminary data.</text>
</comment>
<keyword evidence="5" id="KW-1185">Reference proteome</keyword>
<evidence type="ECO:0000256" key="3">
    <source>
        <dbReference type="RuleBase" id="RU000363"/>
    </source>
</evidence>
<dbReference type="InterPro" id="IPR002347">
    <property type="entry name" value="SDR_fam"/>
</dbReference>
<dbReference type="PRINTS" id="PR00080">
    <property type="entry name" value="SDRFAMILY"/>
</dbReference>
<keyword evidence="2" id="KW-0560">Oxidoreductase</keyword>
<gene>
    <name evidence="4" type="ORF">BJX63DRAFT_421607</name>
</gene>
<evidence type="ECO:0000313" key="5">
    <source>
        <dbReference type="Proteomes" id="UP001610334"/>
    </source>
</evidence>
<protein>
    <submittedName>
        <fullName evidence="4">Uncharacterized protein</fullName>
    </submittedName>
</protein>
<dbReference type="CDD" id="cd05339">
    <property type="entry name" value="17beta-HSDXI-like_SDR_c"/>
    <property type="match status" value="1"/>
</dbReference>
<dbReference type="PANTHER" id="PTHR24322">
    <property type="entry name" value="PKSB"/>
    <property type="match status" value="1"/>
</dbReference>
<sequence>MPSNNIVQLCLNKGQSFISLLPPSLQRHLLRPILRKTLTSLAAIQFLRIVNRHLSQRASNNGVSIRPWNPSWEVAVVTGGSSGIGKQIMEDLSKLGVRVVILDIQEPKFALPSNVFFYNVDLTSYAAVKDAATQVRKNHGNPTILINNAGVAFMKTILDQPESEIRLTFEVNTLSHYWTVKEFLPDMVENDHGHIVTIASTASFVGTGAMADYCGSKAAVLAFHESLTQEIKHWYGSKRVRTSIIHPNFAQTPMTSLLHQHRALFGVPFLTTEEVSQAVVKQLVSGNGGQIIVPSFRGIATMVRGLPSWMQGSVRDFASGPFLRVRYLPQK</sequence>
<evidence type="ECO:0000256" key="2">
    <source>
        <dbReference type="ARBA" id="ARBA00023002"/>
    </source>
</evidence>
<evidence type="ECO:0000313" key="4">
    <source>
        <dbReference type="EMBL" id="KAL2812727.1"/>
    </source>
</evidence>
<name>A0ABR4HD69_9EURO</name>
<dbReference type="EMBL" id="JBFXLT010000045">
    <property type="protein sequence ID" value="KAL2812727.1"/>
    <property type="molecule type" value="Genomic_DNA"/>
</dbReference>
<evidence type="ECO:0000256" key="1">
    <source>
        <dbReference type="ARBA" id="ARBA00006484"/>
    </source>
</evidence>
<proteinExistence type="inferred from homology"/>
<dbReference type="PRINTS" id="PR00081">
    <property type="entry name" value="GDHRDH"/>
</dbReference>
<comment type="similarity">
    <text evidence="1 3">Belongs to the short-chain dehydrogenases/reductases (SDR) family.</text>
</comment>
<dbReference type="Pfam" id="PF00106">
    <property type="entry name" value="adh_short"/>
    <property type="match status" value="1"/>
</dbReference>
<dbReference type="InterPro" id="IPR036291">
    <property type="entry name" value="NAD(P)-bd_dom_sf"/>
</dbReference>
<dbReference type="Proteomes" id="UP001610334">
    <property type="component" value="Unassembled WGS sequence"/>
</dbReference>
<dbReference type="SUPFAM" id="SSF51735">
    <property type="entry name" value="NAD(P)-binding Rossmann-fold domains"/>
    <property type="match status" value="1"/>
</dbReference>
<reference evidence="4 5" key="1">
    <citation type="submission" date="2024-07" db="EMBL/GenBank/DDBJ databases">
        <title>Section-level genome sequencing and comparative genomics of Aspergillus sections Usti and Cavernicolus.</title>
        <authorList>
            <consortium name="Lawrence Berkeley National Laboratory"/>
            <person name="Nybo J.L."/>
            <person name="Vesth T.C."/>
            <person name="Theobald S."/>
            <person name="Frisvad J.C."/>
            <person name="Larsen T.O."/>
            <person name="Kjaerboelling I."/>
            <person name="Rothschild-Mancinelli K."/>
            <person name="Lyhne E.K."/>
            <person name="Kogle M.E."/>
            <person name="Barry K."/>
            <person name="Clum A."/>
            <person name="Na H."/>
            <person name="Ledsgaard L."/>
            <person name="Lin J."/>
            <person name="Lipzen A."/>
            <person name="Kuo A."/>
            <person name="Riley R."/>
            <person name="Mondo S."/>
            <person name="Labutti K."/>
            <person name="Haridas S."/>
            <person name="Pangalinan J."/>
            <person name="Salamov A.A."/>
            <person name="Simmons B.A."/>
            <person name="Magnuson J.K."/>
            <person name="Chen J."/>
            <person name="Drula E."/>
            <person name="Henrissat B."/>
            <person name="Wiebenga A."/>
            <person name="Lubbers R.J."/>
            <person name="Gomes A.C."/>
            <person name="Makela M.R."/>
            <person name="Stajich J."/>
            <person name="Grigoriev I.V."/>
            <person name="Mortensen U.H."/>
            <person name="De Vries R.P."/>
            <person name="Baker S.E."/>
            <person name="Andersen M.R."/>
        </authorList>
    </citation>
    <scope>NUCLEOTIDE SEQUENCE [LARGE SCALE GENOMIC DNA]</scope>
    <source>
        <strain evidence="4 5">CBS 588.65</strain>
    </source>
</reference>